<protein>
    <submittedName>
        <fullName evidence="2">Uncharacterized protein</fullName>
    </submittedName>
</protein>
<keyword evidence="3" id="KW-1185">Reference proteome</keyword>
<comment type="caution">
    <text evidence="2">The sequence shown here is derived from an EMBL/GenBank/DDBJ whole genome shotgun (WGS) entry which is preliminary data.</text>
</comment>
<evidence type="ECO:0000313" key="3">
    <source>
        <dbReference type="Proteomes" id="UP000324748"/>
    </source>
</evidence>
<reference evidence="2 3" key="1">
    <citation type="submission" date="2019-05" db="EMBL/GenBank/DDBJ databases">
        <title>Emergence of the Ug99 lineage of the wheat stem rust pathogen through somatic hybridization.</title>
        <authorList>
            <person name="Li F."/>
            <person name="Upadhyaya N.M."/>
            <person name="Sperschneider J."/>
            <person name="Matny O."/>
            <person name="Nguyen-Phuc H."/>
            <person name="Mago R."/>
            <person name="Raley C."/>
            <person name="Miller M.E."/>
            <person name="Silverstein K.A.T."/>
            <person name="Henningsen E."/>
            <person name="Hirsch C.D."/>
            <person name="Visser B."/>
            <person name="Pretorius Z.A."/>
            <person name="Steffenson B.J."/>
            <person name="Schwessinger B."/>
            <person name="Dodds P.N."/>
            <person name="Figueroa M."/>
        </authorList>
    </citation>
    <scope>NUCLEOTIDE SEQUENCE [LARGE SCALE GENOMIC DNA]</scope>
    <source>
        <strain evidence="2">21-0</strain>
    </source>
</reference>
<organism evidence="2 3">
    <name type="scientific">Puccinia graminis f. sp. tritici</name>
    <dbReference type="NCBI Taxonomy" id="56615"/>
    <lineage>
        <taxon>Eukaryota</taxon>
        <taxon>Fungi</taxon>
        <taxon>Dikarya</taxon>
        <taxon>Basidiomycota</taxon>
        <taxon>Pucciniomycotina</taxon>
        <taxon>Pucciniomycetes</taxon>
        <taxon>Pucciniales</taxon>
        <taxon>Pucciniaceae</taxon>
        <taxon>Puccinia</taxon>
    </lineage>
</organism>
<proteinExistence type="predicted"/>
<gene>
    <name evidence="2" type="ORF">PGT21_006576</name>
</gene>
<sequence length="63" mass="7039">MGVVEEASMSPRDSRTWTMDYLRQPSSSGSQQSTSSSCKTAWTGLQSILTHPSLHLNQHNHKH</sequence>
<evidence type="ECO:0000256" key="1">
    <source>
        <dbReference type="SAM" id="MobiDB-lite"/>
    </source>
</evidence>
<name>A0A5B0MSD1_PUCGR</name>
<dbReference type="AlphaFoldDB" id="A0A5B0MSD1"/>
<accession>A0A5B0MSD1</accession>
<feature type="compositionally biased region" description="Low complexity" evidence="1">
    <location>
        <begin position="24"/>
        <end position="37"/>
    </location>
</feature>
<dbReference type="EMBL" id="VSWC01000132">
    <property type="protein sequence ID" value="KAA1079283.1"/>
    <property type="molecule type" value="Genomic_DNA"/>
</dbReference>
<feature type="region of interest" description="Disordered" evidence="1">
    <location>
        <begin position="1"/>
        <end position="40"/>
    </location>
</feature>
<evidence type="ECO:0000313" key="2">
    <source>
        <dbReference type="EMBL" id="KAA1079283.1"/>
    </source>
</evidence>
<dbReference type="Proteomes" id="UP000324748">
    <property type="component" value="Unassembled WGS sequence"/>
</dbReference>